<keyword evidence="3 5" id="KW-1133">Transmembrane helix</keyword>
<dbReference type="InterPro" id="IPR006977">
    <property type="entry name" value="Yip1_dom"/>
</dbReference>
<sequence>MGLGTWFETLKLILFEMNEAFRRMKPTGGHLVPILFFLSCSTIFWTYNLVLQAGMGALQAGGGGDDEFVWEMLSMAFGMGILCLLMPIFCYLGAALLHGCLYLVGGANLGFETTLRVMAYSLGGMCIVAMVPCVGSCVFFVWGIACLANALMEAQRCTTGQGIGAVALMIVVLVGSAFVLVVGALALNSLNAFQN</sequence>
<keyword evidence="4 5" id="KW-0472">Membrane</keyword>
<protein>
    <submittedName>
        <fullName evidence="7">Yip1 domain protein</fullName>
    </submittedName>
</protein>
<dbReference type="Proteomes" id="UP000315017">
    <property type="component" value="Chromosome"/>
</dbReference>
<evidence type="ECO:0000256" key="3">
    <source>
        <dbReference type="ARBA" id="ARBA00022989"/>
    </source>
</evidence>
<proteinExistence type="predicted"/>
<evidence type="ECO:0000256" key="5">
    <source>
        <dbReference type="SAM" id="Phobius"/>
    </source>
</evidence>
<feature type="transmembrane region" description="Helical" evidence="5">
    <location>
        <begin position="165"/>
        <end position="187"/>
    </location>
</feature>
<dbReference type="GO" id="GO:0016020">
    <property type="term" value="C:membrane"/>
    <property type="evidence" value="ECO:0007669"/>
    <property type="project" value="UniProtKB-SubCell"/>
</dbReference>
<gene>
    <name evidence="7" type="ORF">ETAA8_06960</name>
</gene>
<evidence type="ECO:0000313" key="7">
    <source>
        <dbReference type="EMBL" id="QDU25626.1"/>
    </source>
</evidence>
<evidence type="ECO:0000256" key="2">
    <source>
        <dbReference type="ARBA" id="ARBA00022692"/>
    </source>
</evidence>
<dbReference type="AlphaFoldDB" id="A0A517Y5Z2"/>
<dbReference type="EMBL" id="CP036274">
    <property type="protein sequence ID" value="QDU25626.1"/>
    <property type="molecule type" value="Genomic_DNA"/>
</dbReference>
<feature type="domain" description="Yip1" evidence="6">
    <location>
        <begin position="13"/>
        <end position="179"/>
    </location>
</feature>
<name>A0A517Y5Z2_9BACT</name>
<feature type="transmembrane region" description="Helical" evidence="5">
    <location>
        <begin position="31"/>
        <end position="55"/>
    </location>
</feature>
<evidence type="ECO:0000256" key="1">
    <source>
        <dbReference type="ARBA" id="ARBA00004141"/>
    </source>
</evidence>
<accession>A0A517Y5Z2</accession>
<evidence type="ECO:0000256" key="4">
    <source>
        <dbReference type="ARBA" id="ARBA00023136"/>
    </source>
</evidence>
<reference evidence="7 8" key="1">
    <citation type="submission" date="2019-02" db="EMBL/GenBank/DDBJ databases">
        <title>Deep-cultivation of Planctomycetes and their phenomic and genomic characterization uncovers novel biology.</title>
        <authorList>
            <person name="Wiegand S."/>
            <person name="Jogler M."/>
            <person name="Boedeker C."/>
            <person name="Pinto D."/>
            <person name="Vollmers J."/>
            <person name="Rivas-Marin E."/>
            <person name="Kohn T."/>
            <person name="Peeters S.H."/>
            <person name="Heuer A."/>
            <person name="Rast P."/>
            <person name="Oberbeckmann S."/>
            <person name="Bunk B."/>
            <person name="Jeske O."/>
            <person name="Meyerdierks A."/>
            <person name="Storesund J.E."/>
            <person name="Kallscheuer N."/>
            <person name="Luecker S."/>
            <person name="Lage O.M."/>
            <person name="Pohl T."/>
            <person name="Merkel B.J."/>
            <person name="Hornburger P."/>
            <person name="Mueller R.-W."/>
            <person name="Bruemmer F."/>
            <person name="Labrenz M."/>
            <person name="Spormann A.M."/>
            <person name="Op den Camp H."/>
            <person name="Overmann J."/>
            <person name="Amann R."/>
            <person name="Jetten M.S.M."/>
            <person name="Mascher T."/>
            <person name="Medema M.H."/>
            <person name="Devos D.P."/>
            <person name="Kaster A.-K."/>
            <person name="Ovreas L."/>
            <person name="Rohde M."/>
            <person name="Galperin M.Y."/>
            <person name="Jogler C."/>
        </authorList>
    </citation>
    <scope>NUCLEOTIDE SEQUENCE [LARGE SCALE GENOMIC DNA]</scope>
    <source>
        <strain evidence="7 8">ETA_A8</strain>
    </source>
</reference>
<dbReference type="KEGG" id="aagg:ETAA8_06960"/>
<keyword evidence="2 5" id="KW-0812">Transmembrane</keyword>
<evidence type="ECO:0000313" key="8">
    <source>
        <dbReference type="Proteomes" id="UP000315017"/>
    </source>
</evidence>
<feature type="transmembrane region" description="Helical" evidence="5">
    <location>
        <begin position="75"/>
        <end position="105"/>
    </location>
</feature>
<organism evidence="7 8">
    <name type="scientific">Anatilimnocola aggregata</name>
    <dbReference type="NCBI Taxonomy" id="2528021"/>
    <lineage>
        <taxon>Bacteria</taxon>
        <taxon>Pseudomonadati</taxon>
        <taxon>Planctomycetota</taxon>
        <taxon>Planctomycetia</taxon>
        <taxon>Pirellulales</taxon>
        <taxon>Pirellulaceae</taxon>
        <taxon>Anatilimnocola</taxon>
    </lineage>
</organism>
<keyword evidence="8" id="KW-1185">Reference proteome</keyword>
<comment type="subcellular location">
    <subcellularLocation>
        <location evidence="1">Membrane</location>
        <topology evidence="1">Multi-pass membrane protein</topology>
    </subcellularLocation>
</comment>
<evidence type="ECO:0000259" key="6">
    <source>
        <dbReference type="Pfam" id="PF04893"/>
    </source>
</evidence>
<feature type="transmembrane region" description="Helical" evidence="5">
    <location>
        <begin position="117"/>
        <end position="145"/>
    </location>
</feature>
<dbReference type="Pfam" id="PF04893">
    <property type="entry name" value="Yip1"/>
    <property type="match status" value="1"/>
</dbReference>